<dbReference type="InterPro" id="IPR052192">
    <property type="entry name" value="Insect_Ionotropic_Sensory_Rcpt"/>
</dbReference>
<evidence type="ECO:0000256" key="6">
    <source>
        <dbReference type="ARBA" id="ARBA00023136"/>
    </source>
</evidence>
<evidence type="ECO:0000256" key="2">
    <source>
        <dbReference type="ARBA" id="ARBA00008685"/>
    </source>
</evidence>
<dbReference type="EMBL" id="BLKM01000682">
    <property type="protein sequence ID" value="GFG37223.1"/>
    <property type="molecule type" value="Genomic_DNA"/>
</dbReference>
<evidence type="ECO:0000256" key="9">
    <source>
        <dbReference type="SAM" id="Phobius"/>
    </source>
</evidence>
<reference evidence="12" key="1">
    <citation type="submission" date="2020-01" db="EMBL/GenBank/DDBJ databases">
        <title>Draft genome sequence of the Termite Coptotermes fromosanus.</title>
        <authorList>
            <person name="Itakura S."/>
            <person name="Yosikawa Y."/>
            <person name="Umezawa K."/>
        </authorList>
    </citation>
    <scope>NUCLEOTIDE SEQUENCE [LARGE SCALE GENOMIC DNA]</scope>
</reference>
<keyword evidence="12" id="KW-1185">Reference proteome</keyword>
<keyword evidence="6 9" id="KW-0472">Membrane</keyword>
<name>A0A6L2PX59_COPFO</name>
<dbReference type="GO" id="GO:0050906">
    <property type="term" value="P:detection of stimulus involved in sensory perception"/>
    <property type="evidence" value="ECO:0007669"/>
    <property type="project" value="UniProtKB-ARBA"/>
</dbReference>
<keyword evidence="7" id="KW-0675">Receptor</keyword>
<evidence type="ECO:0000256" key="3">
    <source>
        <dbReference type="ARBA" id="ARBA00022475"/>
    </source>
</evidence>
<keyword evidence="8" id="KW-0325">Glycoprotein</keyword>
<accession>A0A6L2PX59</accession>
<dbReference type="Gene3D" id="1.10.287.70">
    <property type="match status" value="1"/>
</dbReference>
<dbReference type="Gene3D" id="3.40.190.10">
    <property type="entry name" value="Periplasmic binding protein-like II"/>
    <property type="match status" value="1"/>
</dbReference>
<organism evidence="11 12">
    <name type="scientific">Coptotermes formosanus</name>
    <name type="common">Formosan subterranean termite</name>
    <dbReference type="NCBI Taxonomy" id="36987"/>
    <lineage>
        <taxon>Eukaryota</taxon>
        <taxon>Metazoa</taxon>
        <taxon>Ecdysozoa</taxon>
        <taxon>Arthropoda</taxon>
        <taxon>Hexapoda</taxon>
        <taxon>Insecta</taxon>
        <taxon>Pterygota</taxon>
        <taxon>Neoptera</taxon>
        <taxon>Polyneoptera</taxon>
        <taxon>Dictyoptera</taxon>
        <taxon>Blattodea</taxon>
        <taxon>Blattoidea</taxon>
        <taxon>Termitoidae</taxon>
        <taxon>Rhinotermitidae</taxon>
        <taxon>Coptotermes</taxon>
    </lineage>
</organism>
<evidence type="ECO:0000256" key="8">
    <source>
        <dbReference type="ARBA" id="ARBA00023180"/>
    </source>
</evidence>
<dbReference type="GO" id="GO:0015276">
    <property type="term" value="F:ligand-gated monoatomic ion channel activity"/>
    <property type="evidence" value="ECO:0007669"/>
    <property type="project" value="InterPro"/>
</dbReference>
<comment type="similarity">
    <text evidence="2">Belongs to the glutamate-gated ion channel (TC 1.A.10.1) family.</text>
</comment>
<evidence type="ECO:0000313" key="11">
    <source>
        <dbReference type="EMBL" id="GFG37223.1"/>
    </source>
</evidence>
<comment type="subcellular location">
    <subcellularLocation>
        <location evidence="1">Cell membrane</location>
        <topology evidence="1">Multi-pass membrane protein</topology>
    </subcellularLocation>
</comment>
<dbReference type="OrthoDB" id="6117597at2759"/>
<evidence type="ECO:0000256" key="7">
    <source>
        <dbReference type="ARBA" id="ARBA00023170"/>
    </source>
</evidence>
<dbReference type="Pfam" id="PF00060">
    <property type="entry name" value="Lig_chan"/>
    <property type="match status" value="1"/>
</dbReference>
<dbReference type="PANTHER" id="PTHR42643:SF30">
    <property type="entry name" value="IONOTROPIC RECEPTOR 40A-RELATED"/>
    <property type="match status" value="1"/>
</dbReference>
<feature type="domain" description="Ionotropic glutamate receptor C-terminal" evidence="10">
    <location>
        <begin position="85"/>
        <end position="248"/>
    </location>
</feature>
<comment type="caution">
    <text evidence="11">The sequence shown here is derived from an EMBL/GenBank/DDBJ whole genome shotgun (WGS) entry which is preliminary data.</text>
</comment>
<gene>
    <name evidence="11" type="ORF">Cfor_08442</name>
</gene>
<sequence>SRYQSPLDRSFGTDQGNGSWSGMIGMIARHEVHISTAGMIWDTPRAMVVDFLNPLEQISAHMFIRMPESTDLVWSSLIMPFTPGLWATVICFVATVTASQLLTDKLWRRCVSVVKFKETSSAFTQYLLATFSAFCSQGITVTSSHLSGRIVHLTTYVTAGLIVTSYSASLVSHIMTKEYKLPFNNFEEFLRDGTYQLGVLAGSSHVSYFKKSNSSILKQIHDKHIAPHESDLPTSMLEGLHRVCGRDKYASMSYDKTVSSAFGQLSMLEGLHRVCGRDKYASMSYDKTVSSAFGQLRCRLQKVPQASVDVSKSLALQKGSPYKGILQHRLLQMRQSGLLQMLYKKNFPHSFVEEGHDFSSVSLSQVTPIAAVLATGIMAAILALTYERRFTRRWRGRF</sequence>
<feature type="non-terminal residue" evidence="11">
    <location>
        <position position="1"/>
    </location>
</feature>
<dbReference type="InterPro" id="IPR001320">
    <property type="entry name" value="Iontro_rcpt_C"/>
</dbReference>
<keyword evidence="4 9" id="KW-0812">Transmembrane</keyword>
<dbReference type="InParanoid" id="A0A6L2PX59"/>
<evidence type="ECO:0000256" key="1">
    <source>
        <dbReference type="ARBA" id="ARBA00004651"/>
    </source>
</evidence>
<dbReference type="SUPFAM" id="SSF53850">
    <property type="entry name" value="Periplasmic binding protein-like II"/>
    <property type="match status" value="1"/>
</dbReference>
<dbReference type="PANTHER" id="PTHR42643">
    <property type="entry name" value="IONOTROPIC RECEPTOR 20A-RELATED"/>
    <property type="match status" value="1"/>
</dbReference>
<keyword evidence="3" id="KW-1003">Cell membrane</keyword>
<evidence type="ECO:0000313" key="12">
    <source>
        <dbReference type="Proteomes" id="UP000502823"/>
    </source>
</evidence>
<proteinExistence type="inferred from homology"/>
<evidence type="ECO:0000259" key="10">
    <source>
        <dbReference type="Pfam" id="PF00060"/>
    </source>
</evidence>
<dbReference type="GO" id="GO:0005886">
    <property type="term" value="C:plasma membrane"/>
    <property type="evidence" value="ECO:0007669"/>
    <property type="project" value="UniProtKB-SubCell"/>
</dbReference>
<dbReference type="Proteomes" id="UP000502823">
    <property type="component" value="Unassembled WGS sequence"/>
</dbReference>
<protein>
    <recommendedName>
        <fullName evidence="10">Ionotropic glutamate receptor C-terminal domain-containing protein</fullName>
    </recommendedName>
</protein>
<feature type="transmembrane region" description="Helical" evidence="9">
    <location>
        <begin position="366"/>
        <end position="386"/>
    </location>
</feature>
<dbReference type="AlphaFoldDB" id="A0A6L2PX59"/>
<evidence type="ECO:0000256" key="4">
    <source>
        <dbReference type="ARBA" id="ARBA00022692"/>
    </source>
</evidence>
<evidence type="ECO:0000256" key="5">
    <source>
        <dbReference type="ARBA" id="ARBA00022989"/>
    </source>
</evidence>
<keyword evidence="5 9" id="KW-1133">Transmembrane helix</keyword>